<dbReference type="Pfam" id="PF00665">
    <property type="entry name" value="rve"/>
    <property type="match status" value="1"/>
</dbReference>
<dbReference type="SUPFAM" id="SSF53098">
    <property type="entry name" value="Ribonuclease H-like"/>
    <property type="match status" value="1"/>
</dbReference>
<dbReference type="EC" id="2.7.7.49" evidence="1"/>
<dbReference type="Pfam" id="PF17917">
    <property type="entry name" value="RT_RNaseH"/>
    <property type="match status" value="1"/>
</dbReference>
<dbReference type="PANTHER" id="PTHR37984:SF8">
    <property type="entry name" value="CCHC-TYPE DOMAIN-CONTAINING PROTEIN"/>
    <property type="match status" value="1"/>
</dbReference>
<gene>
    <name evidence="10" type="ORF">LAZ67_4001502</name>
</gene>
<evidence type="ECO:0000256" key="5">
    <source>
        <dbReference type="ARBA" id="ARBA00022759"/>
    </source>
</evidence>
<evidence type="ECO:0000256" key="4">
    <source>
        <dbReference type="ARBA" id="ARBA00022722"/>
    </source>
</evidence>
<dbReference type="PROSITE" id="PS50878">
    <property type="entry name" value="RT_POL"/>
    <property type="match status" value="1"/>
</dbReference>
<name>A0ABY6KCT3_9ARAC</name>
<dbReference type="SUPFAM" id="SSF56672">
    <property type="entry name" value="DNA/RNA polymerases"/>
    <property type="match status" value="1"/>
</dbReference>
<dbReference type="InterPro" id="IPR036397">
    <property type="entry name" value="RNaseH_sf"/>
</dbReference>
<evidence type="ECO:0000313" key="10">
    <source>
        <dbReference type="EMBL" id="UYV66383.1"/>
    </source>
</evidence>
<dbReference type="PANTHER" id="PTHR37984">
    <property type="entry name" value="PROTEIN CBG26694"/>
    <property type="match status" value="1"/>
</dbReference>
<accession>A0ABY6KCT3</accession>
<dbReference type="InterPro" id="IPR041588">
    <property type="entry name" value="Integrase_H2C2"/>
</dbReference>
<protein>
    <recommendedName>
        <fullName evidence="1">RNA-directed DNA polymerase</fullName>
        <ecNumber evidence="1">2.7.7.49</ecNumber>
    </recommendedName>
</protein>
<dbReference type="InterPro" id="IPR043502">
    <property type="entry name" value="DNA/RNA_pol_sf"/>
</dbReference>
<keyword evidence="6" id="KW-0378">Hydrolase</keyword>
<dbReference type="Gene3D" id="3.30.70.270">
    <property type="match status" value="2"/>
</dbReference>
<dbReference type="CDD" id="cd09274">
    <property type="entry name" value="RNase_HI_RT_Ty3"/>
    <property type="match status" value="1"/>
</dbReference>
<reference evidence="10 11" key="1">
    <citation type="submission" date="2022-01" db="EMBL/GenBank/DDBJ databases">
        <title>A chromosomal length assembly of Cordylochernes scorpioides.</title>
        <authorList>
            <person name="Zeh D."/>
            <person name="Zeh J."/>
        </authorList>
    </citation>
    <scope>NUCLEOTIDE SEQUENCE [LARGE SCALE GENOMIC DNA]</scope>
    <source>
        <strain evidence="10">IN4F17</strain>
        <tissue evidence="10">Whole Body</tissue>
    </source>
</reference>
<dbReference type="CDD" id="cd01647">
    <property type="entry name" value="RT_LTR"/>
    <property type="match status" value="1"/>
</dbReference>
<feature type="domain" description="Reverse transcriptase" evidence="8">
    <location>
        <begin position="527"/>
        <end position="709"/>
    </location>
</feature>
<dbReference type="Pfam" id="PF17921">
    <property type="entry name" value="Integrase_H2C2"/>
    <property type="match status" value="1"/>
</dbReference>
<dbReference type="Pfam" id="PF00078">
    <property type="entry name" value="RVT_1"/>
    <property type="match status" value="1"/>
</dbReference>
<evidence type="ECO:0000256" key="3">
    <source>
        <dbReference type="ARBA" id="ARBA00022695"/>
    </source>
</evidence>
<dbReference type="PROSITE" id="PS50994">
    <property type="entry name" value="INTEGRASE"/>
    <property type="match status" value="1"/>
</dbReference>
<proteinExistence type="predicted"/>
<keyword evidence="3" id="KW-0548">Nucleotidyltransferase</keyword>
<dbReference type="Gene3D" id="3.10.10.10">
    <property type="entry name" value="HIV Type 1 Reverse Transcriptase, subunit A, domain 1"/>
    <property type="match status" value="1"/>
</dbReference>
<evidence type="ECO:0000313" key="11">
    <source>
        <dbReference type="Proteomes" id="UP001235939"/>
    </source>
</evidence>
<dbReference type="InterPro" id="IPR050951">
    <property type="entry name" value="Retrovirus_Pol_polyprotein"/>
</dbReference>
<dbReference type="InterPro" id="IPR041373">
    <property type="entry name" value="RT_RNaseH"/>
</dbReference>
<dbReference type="InterPro" id="IPR000477">
    <property type="entry name" value="RT_dom"/>
</dbReference>
<keyword evidence="11" id="KW-1185">Reference proteome</keyword>
<evidence type="ECO:0000259" key="8">
    <source>
        <dbReference type="PROSITE" id="PS50878"/>
    </source>
</evidence>
<dbReference type="Proteomes" id="UP001235939">
    <property type="component" value="Chromosome 04"/>
</dbReference>
<evidence type="ECO:0000259" key="9">
    <source>
        <dbReference type="PROSITE" id="PS50994"/>
    </source>
</evidence>
<keyword evidence="5" id="KW-0255">Endonuclease</keyword>
<dbReference type="InterPro" id="IPR001584">
    <property type="entry name" value="Integrase_cat-core"/>
</dbReference>
<keyword evidence="4" id="KW-0540">Nuclease</keyword>
<dbReference type="Gene3D" id="3.30.420.10">
    <property type="entry name" value="Ribonuclease H-like superfamily/Ribonuclease H"/>
    <property type="match status" value="1"/>
</dbReference>
<keyword evidence="7" id="KW-0695">RNA-directed DNA polymerase</keyword>
<dbReference type="Gene3D" id="1.10.340.70">
    <property type="match status" value="1"/>
</dbReference>
<evidence type="ECO:0000256" key="6">
    <source>
        <dbReference type="ARBA" id="ARBA00022801"/>
    </source>
</evidence>
<evidence type="ECO:0000256" key="1">
    <source>
        <dbReference type="ARBA" id="ARBA00012493"/>
    </source>
</evidence>
<sequence>MSNIPVPAPILINSQAAENCRFFKSQWDNYQVATELNKKDNNVIRTTFLSLIGKDCFNVFLNLDLKEDEKNSLPKIIEALNNHFTPQKNVIYERCIFNTSNQEENKGIDSYTNRLRGLASSCEYVILSEELIRDRIVLGIKDNRVRKKLLMEPKLNLSSAIDICRTAEVTEQQITKLTGQESEDVKWNKKYCCAGDLRSNSPGQILLFWVRRVVIPLFARKSLQFLPPSREVMPLSRYIWSNNPCIPGSNYFLLQISGISPLNLFPFFQKALKLVESAATVLEAIGKDLSGNFWHMPASRPRAIAAVLLKARVLLAILLGPLQNTLRKILGLGVTKQVNQNVTCKSKAPTARQQYERKKEATKATNETFEDIINCRYCGSKHRKASCPAYGKICTWCNRKNHFSKVCRFKIQKPKQMKVRAIQEQDESSDEAIVNINQKPLLSAKTIEDLNLVTKHDAVYHLANSSFSRAESIINKYEDVFKGLGMLPKEYHIEIEKEATPVQQHPRRIPIGLKAEFKRKLDDLEGRGIIERVQKSSSWISNLVLVKKQNKLRVCLDPRDLNKVIKRPHFQIPTIDEILPSLNNAKIFTVIDAKDGFWQVKLDSQSSDLTTFWTPFGRYKWLRMPFGISAAPEEFQRRLHEVIEGLEGVEVIADDILVFGKGNTTEDAIRDHNINLEQLLMRARERNLKFNKDKIRLCSNHVNYMGHILSDEGLRPDPGKVEAIKAMSRPQNVREIQQYLGCINYLTKFLPRLSEVVQPLRVLTQKCMSWSWSEPQEQAFLLSKELVTQAPVLKYFDPSLPVTIQSDASDKGLGAVLLQEEQPVAYASKALTNTETRYAQIEKECLSIVFACEHFYQYIAGGTKVHIETDHKPLENIFKMYIHQVPKRLQRMLLRLQRYNLEVKYKPGKQMYISDCLSRKYLMKTGDRNELNFEVYLNDDKSIYQKIENIKLIEFVNISTATAEQIRQQNCKDQTMQVLVNLIRKGWPKSKYKVPREAMEYWKFRDELTEQDGIIYKGQKVIIPKTLRSELLNRVHASHHGVAASLAKARQAIFWPGMNQSIKETVEKCKACLAYQPNQTKETLMCHETPILPWNKIGMDIFSIETTQYLITVDYYSSFWELDILEHTTSESIIECCKKNFSRHGIPETLIADNGPQFISREFQKFLKTWKVVQITSSPYHSQLNGKAESAVKSAKMLVKKAKHEQEDLWLAILEWRNTPLKYLGFSPNQALISRRTQTLFLFIKTC</sequence>
<evidence type="ECO:0000256" key="2">
    <source>
        <dbReference type="ARBA" id="ARBA00022679"/>
    </source>
</evidence>
<dbReference type="InterPro" id="IPR043128">
    <property type="entry name" value="Rev_trsase/Diguanyl_cyclase"/>
</dbReference>
<dbReference type="EMBL" id="CP092866">
    <property type="protein sequence ID" value="UYV66383.1"/>
    <property type="molecule type" value="Genomic_DNA"/>
</dbReference>
<evidence type="ECO:0000256" key="7">
    <source>
        <dbReference type="ARBA" id="ARBA00022918"/>
    </source>
</evidence>
<keyword evidence="2" id="KW-0808">Transferase</keyword>
<dbReference type="InterPro" id="IPR012337">
    <property type="entry name" value="RNaseH-like_sf"/>
</dbReference>
<organism evidence="10 11">
    <name type="scientific">Cordylochernes scorpioides</name>
    <dbReference type="NCBI Taxonomy" id="51811"/>
    <lineage>
        <taxon>Eukaryota</taxon>
        <taxon>Metazoa</taxon>
        <taxon>Ecdysozoa</taxon>
        <taxon>Arthropoda</taxon>
        <taxon>Chelicerata</taxon>
        <taxon>Arachnida</taxon>
        <taxon>Pseudoscorpiones</taxon>
        <taxon>Cheliferoidea</taxon>
        <taxon>Chernetidae</taxon>
        <taxon>Cordylochernes</taxon>
    </lineage>
</organism>
<feature type="domain" description="Integrase catalytic" evidence="9">
    <location>
        <begin position="1089"/>
        <end position="1201"/>
    </location>
</feature>